<dbReference type="SMART" id="SM00847">
    <property type="entry name" value="HA2"/>
    <property type="match status" value="1"/>
</dbReference>
<dbReference type="PROSITE" id="PS51194">
    <property type="entry name" value="HELICASE_CTER"/>
    <property type="match status" value="1"/>
</dbReference>
<dbReference type="Pfam" id="PF07717">
    <property type="entry name" value="OB_NTP_bind"/>
    <property type="match status" value="1"/>
</dbReference>
<dbReference type="Pfam" id="PF21010">
    <property type="entry name" value="HA2_C"/>
    <property type="match status" value="1"/>
</dbReference>
<keyword evidence="4" id="KW-0067">ATP-binding</keyword>
<evidence type="ECO:0000259" key="5">
    <source>
        <dbReference type="PROSITE" id="PS51192"/>
    </source>
</evidence>
<keyword evidence="1" id="KW-0547">Nucleotide-binding</keyword>
<dbReference type="SMART" id="SM00382">
    <property type="entry name" value="AAA"/>
    <property type="match status" value="1"/>
</dbReference>
<dbReference type="AlphaFoldDB" id="A0A2P6AS60"/>
<feature type="domain" description="Helicase C-terminal" evidence="6">
    <location>
        <begin position="237"/>
        <end position="415"/>
    </location>
</feature>
<dbReference type="SMART" id="SM00487">
    <property type="entry name" value="DEXDc"/>
    <property type="match status" value="1"/>
</dbReference>
<dbReference type="InterPro" id="IPR011709">
    <property type="entry name" value="DEAD-box_helicase_OB_fold"/>
</dbReference>
<protein>
    <submittedName>
        <fullName evidence="7">ATP-dependent RNA helicase HrpA</fullName>
    </submittedName>
</protein>
<evidence type="ECO:0000256" key="1">
    <source>
        <dbReference type="ARBA" id="ARBA00022741"/>
    </source>
</evidence>
<accession>A0A2P6AS60</accession>
<gene>
    <name evidence="7" type="primary">hrpA</name>
    <name evidence="7" type="ORF">C5O18_06475</name>
</gene>
<feature type="non-terminal residue" evidence="7">
    <location>
        <position position="942"/>
    </location>
</feature>
<feature type="domain" description="Helicase ATP-binding" evidence="5">
    <location>
        <begin position="42"/>
        <end position="205"/>
    </location>
</feature>
<evidence type="ECO:0000259" key="6">
    <source>
        <dbReference type="PROSITE" id="PS51194"/>
    </source>
</evidence>
<reference evidence="8" key="1">
    <citation type="submission" date="2018-02" db="EMBL/GenBank/DDBJ databases">
        <title>Genome sequencing of Solimonas sp. HR-BB.</title>
        <authorList>
            <person name="Lee Y."/>
            <person name="Jeon C.O."/>
        </authorList>
    </citation>
    <scope>NUCLEOTIDE SEQUENCE [LARGE SCALE GENOMIC DNA]</scope>
    <source>
        <strain evidence="8">HR-E</strain>
    </source>
</reference>
<evidence type="ECO:0000256" key="4">
    <source>
        <dbReference type="ARBA" id="ARBA00022840"/>
    </source>
</evidence>
<dbReference type="NCBIfam" id="TIGR01967">
    <property type="entry name" value="DEAH_box_HrpA"/>
    <property type="match status" value="1"/>
</dbReference>
<comment type="caution">
    <text evidence="7">The sequence shown here is derived from an EMBL/GenBank/DDBJ whole genome shotgun (WGS) entry which is preliminary data.</text>
</comment>
<dbReference type="GO" id="GO:0005524">
    <property type="term" value="F:ATP binding"/>
    <property type="evidence" value="ECO:0007669"/>
    <property type="project" value="UniProtKB-KW"/>
</dbReference>
<dbReference type="InterPro" id="IPR027417">
    <property type="entry name" value="P-loop_NTPase"/>
</dbReference>
<name>A0A2P6AS60_9GAMM</name>
<keyword evidence="3 7" id="KW-0347">Helicase</keyword>
<dbReference type="InterPro" id="IPR011545">
    <property type="entry name" value="DEAD/DEAH_box_helicase_dom"/>
</dbReference>
<organism evidence="7 8">
    <name type="scientific">Amnimonas aquatica</name>
    <dbReference type="NCBI Taxonomy" id="2094561"/>
    <lineage>
        <taxon>Bacteria</taxon>
        <taxon>Pseudomonadati</taxon>
        <taxon>Pseudomonadota</taxon>
        <taxon>Gammaproteobacteria</taxon>
        <taxon>Moraxellales</taxon>
        <taxon>Moraxellaceae</taxon>
        <taxon>Amnimonas</taxon>
    </lineage>
</organism>
<dbReference type="PANTHER" id="PTHR18934:SF99">
    <property type="entry name" value="ATP-DEPENDENT RNA HELICASE DHX37-RELATED"/>
    <property type="match status" value="1"/>
</dbReference>
<dbReference type="InterPro" id="IPR014001">
    <property type="entry name" value="Helicase_ATP-bd"/>
</dbReference>
<dbReference type="InterPro" id="IPR048333">
    <property type="entry name" value="HA2_WH"/>
</dbReference>
<evidence type="ECO:0000313" key="8">
    <source>
        <dbReference type="Proteomes" id="UP000243900"/>
    </source>
</evidence>
<dbReference type="GO" id="GO:0016787">
    <property type="term" value="F:hydrolase activity"/>
    <property type="evidence" value="ECO:0007669"/>
    <property type="project" value="UniProtKB-KW"/>
</dbReference>
<dbReference type="SMART" id="SM00490">
    <property type="entry name" value="HELICc"/>
    <property type="match status" value="1"/>
</dbReference>
<dbReference type="SUPFAM" id="SSF52540">
    <property type="entry name" value="P-loop containing nucleoside triphosphate hydrolases"/>
    <property type="match status" value="1"/>
</dbReference>
<evidence type="ECO:0000313" key="7">
    <source>
        <dbReference type="EMBL" id="PQA40628.1"/>
    </source>
</evidence>
<dbReference type="PANTHER" id="PTHR18934">
    <property type="entry name" value="ATP-DEPENDENT RNA HELICASE"/>
    <property type="match status" value="1"/>
</dbReference>
<dbReference type="Gene3D" id="1.20.120.1080">
    <property type="match status" value="1"/>
</dbReference>
<dbReference type="InterPro" id="IPR001650">
    <property type="entry name" value="Helicase_C-like"/>
</dbReference>
<dbReference type="Pfam" id="PF11898">
    <property type="entry name" value="DUF3418"/>
    <property type="match status" value="1"/>
</dbReference>
<dbReference type="InterPro" id="IPR010222">
    <property type="entry name" value="RNA_helicase_HrpA"/>
</dbReference>
<proteinExistence type="predicted"/>
<dbReference type="FunFam" id="1.20.120.1080:FF:000005">
    <property type="entry name" value="ATP-dependent helicase HrpA"/>
    <property type="match status" value="1"/>
</dbReference>
<keyword evidence="8" id="KW-1185">Reference proteome</keyword>
<dbReference type="InterPro" id="IPR024590">
    <property type="entry name" value="HrpA_C"/>
</dbReference>
<dbReference type="InterPro" id="IPR003593">
    <property type="entry name" value="AAA+_ATPase"/>
</dbReference>
<dbReference type="GO" id="GO:0003724">
    <property type="term" value="F:RNA helicase activity"/>
    <property type="evidence" value="ECO:0007669"/>
    <property type="project" value="InterPro"/>
</dbReference>
<dbReference type="Pfam" id="PF00271">
    <property type="entry name" value="Helicase_C"/>
    <property type="match status" value="1"/>
</dbReference>
<dbReference type="OrthoDB" id="9805617at2"/>
<dbReference type="GO" id="GO:0003723">
    <property type="term" value="F:RNA binding"/>
    <property type="evidence" value="ECO:0007669"/>
    <property type="project" value="TreeGrafter"/>
</dbReference>
<evidence type="ECO:0000256" key="3">
    <source>
        <dbReference type="ARBA" id="ARBA00022806"/>
    </source>
</evidence>
<dbReference type="Pfam" id="PF04408">
    <property type="entry name" value="WHD_HA2"/>
    <property type="match status" value="1"/>
</dbReference>
<dbReference type="EMBL" id="PTQZ01000140">
    <property type="protein sequence ID" value="PQA40628.1"/>
    <property type="molecule type" value="Genomic_DNA"/>
</dbReference>
<evidence type="ECO:0000256" key="2">
    <source>
        <dbReference type="ARBA" id="ARBA00022801"/>
    </source>
</evidence>
<dbReference type="CDD" id="cd18791">
    <property type="entry name" value="SF2_C_RHA"/>
    <property type="match status" value="1"/>
</dbReference>
<dbReference type="Pfam" id="PF00270">
    <property type="entry name" value="DEAD"/>
    <property type="match status" value="1"/>
</dbReference>
<dbReference type="InterPro" id="IPR007502">
    <property type="entry name" value="Helicase-assoc_dom"/>
</dbReference>
<dbReference type="Proteomes" id="UP000243900">
    <property type="component" value="Unassembled WGS sequence"/>
</dbReference>
<dbReference type="Gene3D" id="3.40.50.300">
    <property type="entry name" value="P-loop containing nucleotide triphosphate hydrolases"/>
    <property type="match status" value="2"/>
</dbReference>
<dbReference type="PROSITE" id="PS51192">
    <property type="entry name" value="HELICASE_ATP_BIND_1"/>
    <property type="match status" value="1"/>
</dbReference>
<sequence>MTTERRPDAAASAGAYPGAAAIPQDIDWSGDLPVLAVRDELIAAVRAHQVVIVAGETGSGKTTQLPKICLAAGRGRTGMIGHTQPRRIAARAVASRIAEELKTQVGAGVGFKVRFSDQTATQTYLKLMTDGVLLAELGQDRLLRAYDTIIIDEAHERSLNIDFLLGYLRTLLAKRPDLKLLITSATIDVERFSRHFAGAPVFVVEGRSYPVETRYRPVSLEAAASSEDEGFELIEEAIPRAVVEAVEECLQHERAQGRSARGDILVFSSSEREIRLLADTLRKYGPPHTEILPLYSRLSVAEQQKVFERGSGRRIVIATNVAETSLTVPNIHYVIDPGFARISRYSYRSKVQRLPVEAVSQASANQRAGRCGRIAPGVCIRLYSEADYLARPEFTDPEIRRTNLAAVILQMQVLGLGDLERFPFLDAPDSRLVNDGFRLLEELGAVDRQRRITTLGRQIARLPLDPRLARMVVAAAPLGALHEVLVIVAALSVQDPRDRPHDKQQAADERHAQFRHPDSDFLFFVNLWDVLAAQKGELTERERREFARKHFLSWLRLREWRETWRQLVQLCEGLKLPMNREPAPYEAVHRALLTGLLSQIAHKGDDREYQAPRNQKALVFPGSVLARKGPPWIMAAELVETHRVYLRLAAKIEPEWAEKLAGDLLKRSYSEPHWERRQGRVVAFEQTSLFGLVLHARRKVNYEPVNRAEAREIFIRDALVAGDIDLKAAFFRHNRELIAEVERLEDKTRRRDLLVDEETLYAFYDERVPEDVASLKTFEDWRHRVEKEQPGHLCLSREQVLAKAADDGTAHDFPDTLRVAGHDLPLRYHFEPGHEADGVTLLLPAGLVQEVPEAVLEWLVPGLLGDRVEALLRGLPKALRRQLVPLPDTVASVLQELGPQMPGAQQGRPQGAGGKAPESLLAALGQALLRRGVRVGASDWAG</sequence>
<keyword evidence="2" id="KW-0378">Hydrolase</keyword>